<dbReference type="InterPro" id="IPR029062">
    <property type="entry name" value="Class_I_gatase-like"/>
</dbReference>
<proteinExistence type="predicted"/>
<dbReference type="Proteomes" id="UP001642900">
    <property type="component" value="Unassembled WGS sequence"/>
</dbReference>
<keyword evidence="7" id="KW-1185">Reference proteome</keyword>
<dbReference type="PROSITE" id="PS01124">
    <property type="entry name" value="HTH_ARAC_FAMILY_2"/>
    <property type="match status" value="1"/>
</dbReference>
<gene>
    <name evidence="6" type="ORF">G6N73_27415</name>
</gene>
<dbReference type="InterPro" id="IPR018060">
    <property type="entry name" value="HTH_AraC"/>
</dbReference>
<keyword evidence="1" id="KW-0805">Transcription regulation</keyword>
<evidence type="ECO:0000259" key="5">
    <source>
        <dbReference type="PROSITE" id="PS01124"/>
    </source>
</evidence>
<dbReference type="InterPro" id="IPR052158">
    <property type="entry name" value="INH-QAR"/>
</dbReference>
<name>A0A6G4WKU2_9HYPH</name>
<dbReference type="SUPFAM" id="SSF46689">
    <property type="entry name" value="Homeodomain-like"/>
    <property type="match status" value="2"/>
</dbReference>
<feature type="domain" description="HTH araC/xylS-type" evidence="5">
    <location>
        <begin position="257"/>
        <end position="355"/>
    </location>
</feature>
<dbReference type="InterPro" id="IPR018062">
    <property type="entry name" value="HTH_AraC-typ_CS"/>
</dbReference>
<dbReference type="Gene3D" id="3.40.50.880">
    <property type="match status" value="1"/>
</dbReference>
<dbReference type="PANTHER" id="PTHR43130">
    <property type="entry name" value="ARAC-FAMILY TRANSCRIPTIONAL REGULATOR"/>
    <property type="match status" value="1"/>
</dbReference>
<evidence type="ECO:0000313" key="6">
    <source>
        <dbReference type="EMBL" id="NGO54803.1"/>
    </source>
</evidence>
<dbReference type="Pfam" id="PF12833">
    <property type="entry name" value="HTH_18"/>
    <property type="match status" value="1"/>
</dbReference>
<evidence type="ECO:0000256" key="2">
    <source>
        <dbReference type="ARBA" id="ARBA00023125"/>
    </source>
</evidence>
<dbReference type="InterPro" id="IPR009057">
    <property type="entry name" value="Homeodomain-like_sf"/>
</dbReference>
<comment type="caution">
    <text evidence="6">The sequence shown here is derived from an EMBL/GenBank/DDBJ whole genome shotgun (WGS) entry which is preliminary data.</text>
</comment>
<dbReference type="Pfam" id="PF01965">
    <property type="entry name" value="DJ-1_PfpI"/>
    <property type="match status" value="1"/>
</dbReference>
<dbReference type="Gene3D" id="1.10.10.60">
    <property type="entry name" value="Homeodomain-like"/>
    <property type="match status" value="2"/>
</dbReference>
<reference evidence="6 7" key="1">
    <citation type="submission" date="2020-02" db="EMBL/GenBank/DDBJ databases">
        <title>Genome sequence of strain CCNWXJ40-4.</title>
        <authorList>
            <person name="Gao J."/>
            <person name="Sun J."/>
        </authorList>
    </citation>
    <scope>NUCLEOTIDE SEQUENCE [LARGE SCALE GENOMIC DNA]</scope>
    <source>
        <strain evidence="6 7">CCNWXJ 40-4</strain>
    </source>
</reference>
<evidence type="ECO:0000256" key="4">
    <source>
        <dbReference type="SAM" id="MobiDB-lite"/>
    </source>
</evidence>
<dbReference type="PROSITE" id="PS00041">
    <property type="entry name" value="HTH_ARAC_FAMILY_1"/>
    <property type="match status" value="1"/>
</dbReference>
<organism evidence="6 7">
    <name type="scientific">Allomesorhizobium camelthorni</name>
    <dbReference type="NCBI Taxonomy" id="475069"/>
    <lineage>
        <taxon>Bacteria</taxon>
        <taxon>Pseudomonadati</taxon>
        <taxon>Pseudomonadota</taxon>
        <taxon>Alphaproteobacteria</taxon>
        <taxon>Hyphomicrobiales</taxon>
        <taxon>Phyllobacteriaceae</taxon>
        <taxon>Allomesorhizobium</taxon>
    </lineage>
</organism>
<evidence type="ECO:0000256" key="1">
    <source>
        <dbReference type="ARBA" id="ARBA00023015"/>
    </source>
</evidence>
<dbReference type="CDD" id="cd03138">
    <property type="entry name" value="GATase1_AraC_2"/>
    <property type="match status" value="1"/>
</dbReference>
<dbReference type="InterPro" id="IPR002818">
    <property type="entry name" value="DJ-1/PfpI"/>
</dbReference>
<sequence>MAGTVRDGPSRRTTVPKRVSIVVFRECDPSIIYGVFDTLWAAGRFFKIRPGKPFFEPSSAAARNGPLAGEPLFEPRIVAAEHGPLELITGVSIIPQDSIDEIEQTDIVFVPNPVVLTPEDLHALDRRIIDWVAKMHEKGALICSACGGSLVLAAAGLLSGRETTTHWSHVPVFRQEFPDVLLHEDRILVQSGDGHNIISCGGASSWQDLALLLIARYGSGEEAIRISRFFLYQWHRDGQLPYASMAVNVVHGDAVVLKCQTWLAENYDRADVVTEVARVSGLPKRTFDRRFRAATGYSPLAYVQALRIEEAKQMLETGSDPVDVIGREVGYEDASSFSRLFRRQTGISPGDYRRRFRIPDYARSSSQDARPGSRVLKRSEAG</sequence>
<evidence type="ECO:0000313" key="7">
    <source>
        <dbReference type="Proteomes" id="UP001642900"/>
    </source>
</evidence>
<protein>
    <submittedName>
        <fullName evidence="6">Helix-turn-helix domain-containing protein</fullName>
    </submittedName>
</protein>
<dbReference type="PRINTS" id="PR00032">
    <property type="entry name" value="HTHARAC"/>
</dbReference>
<evidence type="ECO:0000256" key="3">
    <source>
        <dbReference type="ARBA" id="ARBA00023163"/>
    </source>
</evidence>
<dbReference type="GO" id="GO:0043565">
    <property type="term" value="F:sequence-specific DNA binding"/>
    <property type="evidence" value="ECO:0007669"/>
    <property type="project" value="InterPro"/>
</dbReference>
<dbReference type="InterPro" id="IPR020449">
    <property type="entry name" value="Tscrpt_reg_AraC-type_HTH"/>
</dbReference>
<dbReference type="GO" id="GO:0003700">
    <property type="term" value="F:DNA-binding transcription factor activity"/>
    <property type="evidence" value="ECO:0007669"/>
    <property type="project" value="InterPro"/>
</dbReference>
<dbReference type="PANTHER" id="PTHR43130:SF3">
    <property type="entry name" value="HTH-TYPE TRANSCRIPTIONAL REGULATOR RV1931C"/>
    <property type="match status" value="1"/>
</dbReference>
<dbReference type="EMBL" id="JAAKZF010000065">
    <property type="protein sequence ID" value="NGO54803.1"/>
    <property type="molecule type" value="Genomic_DNA"/>
</dbReference>
<dbReference type="SUPFAM" id="SSF52317">
    <property type="entry name" value="Class I glutamine amidotransferase-like"/>
    <property type="match status" value="1"/>
</dbReference>
<dbReference type="AlphaFoldDB" id="A0A6G4WKU2"/>
<accession>A0A6G4WKU2</accession>
<feature type="region of interest" description="Disordered" evidence="4">
    <location>
        <begin position="359"/>
        <end position="382"/>
    </location>
</feature>
<dbReference type="SMART" id="SM00342">
    <property type="entry name" value="HTH_ARAC"/>
    <property type="match status" value="1"/>
</dbReference>
<keyword evidence="3" id="KW-0804">Transcription</keyword>
<keyword evidence="2" id="KW-0238">DNA-binding</keyword>